<keyword evidence="1 2" id="KW-0103">Bromodomain</keyword>
<evidence type="ECO:0000256" key="2">
    <source>
        <dbReference type="PROSITE-ProRule" id="PRU00035"/>
    </source>
</evidence>
<feature type="region of interest" description="Disordered" evidence="4">
    <location>
        <begin position="340"/>
        <end position="365"/>
    </location>
</feature>
<feature type="coiled-coil region" evidence="3">
    <location>
        <begin position="72"/>
        <end position="99"/>
    </location>
</feature>
<evidence type="ECO:0000313" key="6">
    <source>
        <dbReference type="EMBL" id="KAL2343980.1"/>
    </source>
</evidence>
<evidence type="ECO:0000256" key="1">
    <source>
        <dbReference type="ARBA" id="ARBA00023117"/>
    </source>
</evidence>
<name>A0ABD1N788_9FABA</name>
<dbReference type="PANTHER" id="PTHR37888">
    <property type="entry name" value="DNA-BINDING BROMODOMAIN-CONTAINING PROTEIN"/>
    <property type="match status" value="1"/>
</dbReference>
<dbReference type="Pfam" id="PF00439">
    <property type="entry name" value="Bromodomain"/>
    <property type="match status" value="1"/>
</dbReference>
<dbReference type="PROSITE" id="PS50014">
    <property type="entry name" value="BROMODOMAIN_2"/>
    <property type="match status" value="1"/>
</dbReference>
<reference evidence="6 7" key="1">
    <citation type="submission" date="2024-08" db="EMBL/GenBank/DDBJ databases">
        <title>Insights into the chromosomal genome structure of Flemingia macrophylla.</title>
        <authorList>
            <person name="Ding Y."/>
            <person name="Zhao Y."/>
            <person name="Bi W."/>
            <person name="Wu M."/>
            <person name="Zhao G."/>
            <person name="Gong Y."/>
            <person name="Li W."/>
            <person name="Zhang P."/>
        </authorList>
    </citation>
    <scope>NUCLEOTIDE SEQUENCE [LARGE SCALE GENOMIC DNA]</scope>
    <source>
        <strain evidence="6">DYQJB</strain>
        <tissue evidence="6">Leaf</tissue>
    </source>
</reference>
<protein>
    <recommendedName>
        <fullName evidence="5">Bromo domain-containing protein</fullName>
    </recommendedName>
</protein>
<dbReference type="AlphaFoldDB" id="A0ABD1N788"/>
<keyword evidence="7" id="KW-1185">Reference proteome</keyword>
<evidence type="ECO:0000256" key="3">
    <source>
        <dbReference type="SAM" id="Coils"/>
    </source>
</evidence>
<dbReference type="CDD" id="cd00167">
    <property type="entry name" value="SANT"/>
    <property type="match status" value="1"/>
</dbReference>
<feature type="compositionally biased region" description="Low complexity" evidence="4">
    <location>
        <begin position="340"/>
        <end position="356"/>
    </location>
</feature>
<sequence length="478" mass="53678">MVTWSTWEELLLGGAILRHGTRDWTVVAGELQTRTVPSSNFTPEVCKAKYEELQQQYSECTDWFEELRKKRTAELKKDLEQSEELIGSLESKLESVEADGNEKTDCCRVDDGSDGQGLQVPYQRLVTAKSSAKEMSKDAGSFTRETETNWSRDSKPEVSESPEQEKVLNVGKPALTVDEGQEGGMRNRRGKRKRKDSGRNVNDLSADVCKESSISNCGEIVKSSGVNKENANLKKDGIKDLMEIVDSVMVVRGSSAFCRRLDSQKRGRYKNMIRQHMDFDTIRSKIRNKTIVSMMELFRDLLLLTNNAITFYSKNTREYKTALKIRDLVIKASREKLNSSSSLASTSSTGTGTGTAPVDDPSVKVRSMQPGNHKILAKVAGGRTSAERVSVRAKRATPTREKKRGRAKGINIISNTIYHQSIKTTIKNIVGFFSYLYRIEHVEPNLLYGKFALFRSGKSYGCMKSCAIARIYGQSYFR</sequence>
<dbReference type="InterPro" id="IPR036427">
    <property type="entry name" value="Bromodomain-like_sf"/>
</dbReference>
<comment type="caution">
    <text evidence="6">The sequence shown here is derived from an EMBL/GenBank/DDBJ whole genome shotgun (WGS) entry which is preliminary data.</text>
</comment>
<evidence type="ECO:0000259" key="5">
    <source>
        <dbReference type="PROSITE" id="PS50014"/>
    </source>
</evidence>
<feature type="compositionally biased region" description="Basic residues" evidence="4">
    <location>
        <begin position="186"/>
        <end position="196"/>
    </location>
</feature>
<dbReference type="EMBL" id="JBGMDY010000002">
    <property type="protein sequence ID" value="KAL2343980.1"/>
    <property type="molecule type" value="Genomic_DNA"/>
</dbReference>
<proteinExistence type="predicted"/>
<dbReference type="SMART" id="SM00297">
    <property type="entry name" value="BROMO"/>
    <property type="match status" value="1"/>
</dbReference>
<dbReference type="SUPFAM" id="SSF47370">
    <property type="entry name" value="Bromodomain"/>
    <property type="match status" value="1"/>
</dbReference>
<evidence type="ECO:0000313" key="7">
    <source>
        <dbReference type="Proteomes" id="UP001603857"/>
    </source>
</evidence>
<feature type="domain" description="Bromo" evidence="5">
    <location>
        <begin position="257"/>
        <end position="319"/>
    </location>
</feature>
<feature type="region of interest" description="Disordered" evidence="4">
    <location>
        <begin position="129"/>
        <end position="202"/>
    </location>
</feature>
<dbReference type="InterPro" id="IPR001487">
    <property type="entry name" value="Bromodomain"/>
</dbReference>
<dbReference type="CDD" id="cd04369">
    <property type="entry name" value="Bromodomain"/>
    <property type="match status" value="1"/>
</dbReference>
<dbReference type="Proteomes" id="UP001603857">
    <property type="component" value="Unassembled WGS sequence"/>
</dbReference>
<keyword evidence="3" id="KW-0175">Coiled coil</keyword>
<accession>A0ABD1N788</accession>
<feature type="compositionally biased region" description="Basic and acidic residues" evidence="4">
    <location>
        <begin position="144"/>
        <end position="166"/>
    </location>
</feature>
<dbReference type="Gene3D" id="1.20.920.10">
    <property type="entry name" value="Bromodomain-like"/>
    <property type="match status" value="1"/>
</dbReference>
<gene>
    <name evidence="6" type="ORF">Fmac_005265</name>
</gene>
<organism evidence="6 7">
    <name type="scientific">Flemingia macrophylla</name>
    <dbReference type="NCBI Taxonomy" id="520843"/>
    <lineage>
        <taxon>Eukaryota</taxon>
        <taxon>Viridiplantae</taxon>
        <taxon>Streptophyta</taxon>
        <taxon>Embryophyta</taxon>
        <taxon>Tracheophyta</taxon>
        <taxon>Spermatophyta</taxon>
        <taxon>Magnoliopsida</taxon>
        <taxon>eudicotyledons</taxon>
        <taxon>Gunneridae</taxon>
        <taxon>Pentapetalae</taxon>
        <taxon>rosids</taxon>
        <taxon>fabids</taxon>
        <taxon>Fabales</taxon>
        <taxon>Fabaceae</taxon>
        <taxon>Papilionoideae</taxon>
        <taxon>50 kb inversion clade</taxon>
        <taxon>NPAAA clade</taxon>
        <taxon>indigoferoid/millettioid clade</taxon>
        <taxon>Phaseoleae</taxon>
        <taxon>Flemingia</taxon>
    </lineage>
</organism>
<dbReference type="PANTHER" id="PTHR37888:SF4">
    <property type="entry name" value="OS07G0565300 PROTEIN"/>
    <property type="match status" value="1"/>
</dbReference>
<dbReference type="InterPro" id="IPR001005">
    <property type="entry name" value="SANT/Myb"/>
</dbReference>
<evidence type="ECO:0000256" key="4">
    <source>
        <dbReference type="SAM" id="MobiDB-lite"/>
    </source>
</evidence>